<dbReference type="GO" id="GO:0006220">
    <property type="term" value="P:pyrimidine nucleotide metabolic process"/>
    <property type="evidence" value="ECO:0007669"/>
    <property type="project" value="InterPro"/>
</dbReference>
<dbReference type="Pfam" id="PF00383">
    <property type="entry name" value="dCMP_cyt_deam_1"/>
    <property type="match status" value="1"/>
</dbReference>
<feature type="binding site" evidence="4">
    <location>
        <position position="98"/>
    </location>
    <ligand>
        <name>Zn(2+)</name>
        <dbReference type="ChEBI" id="CHEBI:29105"/>
        <note>catalytic</note>
    </ligand>
</feature>
<reference evidence="6 7" key="1">
    <citation type="submission" date="2018-01" db="EMBL/GenBank/DDBJ databases">
        <authorList>
            <person name="Farren J.M."/>
            <person name="Htoo L.P."/>
            <person name="Johnson E.S."/>
            <person name="Williams B.R."/>
            <person name="Bonilla J.A."/>
            <person name="Klyczek K."/>
            <person name="Garlena R.A."/>
            <person name="Russell D.A."/>
            <person name="Pope W.H."/>
            <person name="Jacobs-Sera D."/>
            <person name="Hendrix R.W."/>
            <person name="Hatfull G.F."/>
        </authorList>
    </citation>
    <scope>NUCLEOTIDE SEQUENCE [LARGE SCALE GENOMIC DNA]</scope>
</reference>
<evidence type="ECO:0000313" key="6">
    <source>
        <dbReference type="EMBL" id="AUV60751.1"/>
    </source>
</evidence>
<keyword evidence="4" id="KW-0862">Zinc</keyword>
<evidence type="ECO:0000259" key="5">
    <source>
        <dbReference type="PROSITE" id="PS51747"/>
    </source>
</evidence>
<evidence type="ECO:0000256" key="4">
    <source>
        <dbReference type="PIRSR" id="PIRSR006019-2"/>
    </source>
</evidence>
<proteinExistence type="predicted"/>
<name>A0A2K9VES1_9CAUD</name>
<evidence type="ECO:0000256" key="1">
    <source>
        <dbReference type="ARBA" id="ARBA00001947"/>
    </source>
</evidence>
<dbReference type="PROSITE" id="PS51747">
    <property type="entry name" value="CYT_DCMP_DEAMINASES_2"/>
    <property type="match status" value="1"/>
</dbReference>
<keyword evidence="7" id="KW-1185">Reference proteome</keyword>
<evidence type="ECO:0000313" key="7">
    <source>
        <dbReference type="Proteomes" id="UP000241411"/>
    </source>
</evidence>
<dbReference type="PANTHER" id="PTHR11086">
    <property type="entry name" value="DEOXYCYTIDYLATE DEAMINASE-RELATED"/>
    <property type="match status" value="1"/>
</dbReference>
<organism evidence="6 7">
    <name type="scientific">Gordonia phage Troje</name>
    <dbReference type="NCBI Taxonomy" id="2079282"/>
    <lineage>
        <taxon>Viruses</taxon>
        <taxon>Duplodnaviria</taxon>
        <taxon>Heunggongvirae</taxon>
        <taxon>Uroviricota</taxon>
        <taxon>Caudoviricetes</taxon>
        <taxon>Emalynvirus</taxon>
        <taxon>Emalynvirus troje</taxon>
    </lineage>
</organism>
<dbReference type="EMBL" id="MG770215">
    <property type="protein sequence ID" value="AUV60751.1"/>
    <property type="molecule type" value="Genomic_DNA"/>
</dbReference>
<feature type="active site" description="Proton donor" evidence="3">
    <location>
        <position position="72"/>
    </location>
</feature>
<accession>A0A2K9VES1</accession>
<feature type="binding site" evidence="4">
    <location>
        <position position="70"/>
    </location>
    <ligand>
        <name>Zn(2+)</name>
        <dbReference type="ChEBI" id="CHEBI:29105"/>
        <note>catalytic</note>
    </ligand>
</feature>
<dbReference type="GO" id="GO:0008270">
    <property type="term" value="F:zinc ion binding"/>
    <property type="evidence" value="ECO:0007669"/>
    <property type="project" value="InterPro"/>
</dbReference>
<sequence length="155" mass="16490">MTDPTKRIGREEWLIDLATVISQRSTCSRLQVGAIAVRSGQLLAAGYNGAPAGMPHCVHTDDQPCTRAVHAEVNCIASAARYGVSLTGAEVYVTHSPCVSCAGLLINAGISKVTFYIPFRDEAGINLLEEAGVNVAVVQPSVMFSFPQRKVMGLE</sequence>
<keyword evidence="4" id="KW-0479">Metal-binding</keyword>
<dbReference type="InterPro" id="IPR015517">
    <property type="entry name" value="dCMP_deaminase-rel"/>
</dbReference>
<protein>
    <submittedName>
        <fullName evidence="6">Deoxycytidylate deaminase</fullName>
    </submittedName>
</protein>
<gene>
    <name evidence="6" type="ORF">SEA_TROJE_46</name>
</gene>
<evidence type="ECO:0000256" key="3">
    <source>
        <dbReference type="PIRSR" id="PIRSR006019-1"/>
    </source>
</evidence>
<keyword evidence="2" id="KW-0378">Hydrolase</keyword>
<evidence type="ECO:0000256" key="2">
    <source>
        <dbReference type="ARBA" id="ARBA00022801"/>
    </source>
</evidence>
<dbReference type="OrthoDB" id="10605at10239"/>
<dbReference type="InterPro" id="IPR035105">
    <property type="entry name" value="Deoxycytidylate_deaminase_dom"/>
</dbReference>
<dbReference type="Proteomes" id="UP000241411">
    <property type="component" value="Segment"/>
</dbReference>
<dbReference type="PANTHER" id="PTHR11086:SF18">
    <property type="entry name" value="DEOXYCYTIDYLATE DEAMINASE"/>
    <property type="match status" value="1"/>
</dbReference>
<comment type="cofactor">
    <cofactor evidence="1 4">
        <name>Zn(2+)</name>
        <dbReference type="ChEBI" id="CHEBI:29105"/>
    </cofactor>
</comment>
<dbReference type="InterPro" id="IPR016473">
    <property type="entry name" value="dCMP_deaminase"/>
</dbReference>
<feature type="domain" description="CMP/dCMP-type deaminase" evidence="5">
    <location>
        <begin position="9"/>
        <end position="127"/>
    </location>
</feature>
<dbReference type="GO" id="GO:0004132">
    <property type="term" value="F:dCMP deaminase activity"/>
    <property type="evidence" value="ECO:0007669"/>
    <property type="project" value="InterPro"/>
</dbReference>
<feature type="binding site" evidence="4">
    <location>
        <position position="101"/>
    </location>
    <ligand>
        <name>Zn(2+)</name>
        <dbReference type="ChEBI" id="CHEBI:29105"/>
        <note>catalytic</note>
    </ligand>
</feature>
<dbReference type="CDD" id="cd01286">
    <property type="entry name" value="deoxycytidylate_deaminase"/>
    <property type="match status" value="1"/>
</dbReference>
<dbReference type="SUPFAM" id="SSF53927">
    <property type="entry name" value="Cytidine deaminase-like"/>
    <property type="match status" value="1"/>
</dbReference>
<dbReference type="PIRSF" id="PIRSF006019">
    <property type="entry name" value="dCMP_deaminase"/>
    <property type="match status" value="1"/>
</dbReference>
<dbReference type="InterPro" id="IPR002125">
    <property type="entry name" value="CMP_dCMP_dom"/>
</dbReference>
<dbReference type="Gene3D" id="3.40.140.10">
    <property type="entry name" value="Cytidine Deaminase, domain 2"/>
    <property type="match status" value="1"/>
</dbReference>
<dbReference type="InterPro" id="IPR016193">
    <property type="entry name" value="Cytidine_deaminase-like"/>
</dbReference>